<feature type="transmembrane region" description="Helical" evidence="6">
    <location>
        <begin position="217"/>
        <end position="235"/>
    </location>
</feature>
<keyword evidence="2 6" id="KW-0812">Transmembrane</keyword>
<evidence type="ECO:0000313" key="7">
    <source>
        <dbReference type="EMBL" id="GGB45151.1"/>
    </source>
</evidence>
<dbReference type="Pfam" id="PF03699">
    <property type="entry name" value="UPF0182"/>
    <property type="match status" value="1"/>
</dbReference>
<dbReference type="GO" id="GO:0005576">
    <property type="term" value="C:extracellular region"/>
    <property type="evidence" value="ECO:0007669"/>
    <property type="project" value="TreeGrafter"/>
</dbReference>
<dbReference type="AlphaFoldDB" id="A0A916THI2"/>
<dbReference type="RefSeq" id="WP_188838868.1">
    <property type="nucleotide sequence ID" value="NZ_BMHI01000007.1"/>
</dbReference>
<comment type="caution">
    <text evidence="7">The sequence shown here is derived from an EMBL/GenBank/DDBJ whole genome shotgun (WGS) entry which is preliminary data.</text>
</comment>
<evidence type="ECO:0000256" key="6">
    <source>
        <dbReference type="SAM" id="Phobius"/>
    </source>
</evidence>
<feature type="transmembrane region" description="Helical" evidence="6">
    <location>
        <begin position="297"/>
        <end position="315"/>
    </location>
</feature>
<proteinExistence type="predicted"/>
<evidence type="ECO:0000313" key="8">
    <source>
        <dbReference type="Proteomes" id="UP000636793"/>
    </source>
</evidence>
<keyword evidence="8" id="KW-1185">Reference proteome</keyword>
<organism evidence="7 8">
    <name type="scientific">Flexivirga endophytica</name>
    <dbReference type="NCBI Taxonomy" id="1849103"/>
    <lineage>
        <taxon>Bacteria</taxon>
        <taxon>Bacillati</taxon>
        <taxon>Actinomycetota</taxon>
        <taxon>Actinomycetes</taxon>
        <taxon>Micrococcales</taxon>
        <taxon>Dermacoccaceae</taxon>
        <taxon>Flexivirga</taxon>
    </lineage>
</organism>
<dbReference type="PANTHER" id="PTHR39344:SF1">
    <property type="entry name" value="UPF0182 PROTEIN SLL1060"/>
    <property type="match status" value="1"/>
</dbReference>
<feature type="compositionally biased region" description="Polar residues" evidence="5">
    <location>
        <begin position="521"/>
        <end position="530"/>
    </location>
</feature>
<accession>A0A916THI2</accession>
<evidence type="ECO:0000256" key="2">
    <source>
        <dbReference type="ARBA" id="ARBA00022692"/>
    </source>
</evidence>
<evidence type="ECO:0000256" key="1">
    <source>
        <dbReference type="ARBA" id="ARBA00022475"/>
    </source>
</evidence>
<protein>
    <submittedName>
        <fullName evidence="7">UPF0182 protein</fullName>
    </submittedName>
</protein>
<dbReference type="PANTHER" id="PTHR39344">
    <property type="entry name" value="UPF0182 PROTEIN SLL1060"/>
    <property type="match status" value="1"/>
</dbReference>
<dbReference type="GO" id="GO:0016020">
    <property type="term" value="C:membrane"/>
    <property type="evidence" value="ECO:0007669"/>
    <property type="project" value="InterPro"/>
</dbReference>
<dbReference type="InterPro" id="IPR005372">
    <property type="entry name" value="UPF0182"/>
</dbReference>
<gene>
    <name evidence="7" type="ORF">GCM10011492_40290</name>
</gene>
<reference evidence="7" key="2">
    <citation type="submission" date="2020-09" db="EMBL/GenBank/DDBJ databases">
        <authorList>
            <person name="Sun Q."/>
            <person name="Zhou Y."/>
        </authorList>
    </citation>
    <scope>NUCLEOTIDE SEQUENCE</scope>
    <source>
        <strain evidence="7">CGMCC 1.15085</strain>
    </source>
</reference>
<feature type="transmembrane region" description="Helical" evidence="6">
    <location>
        <begin position="123"/>
        <end position="140"/>
    </location>
</feature>
<feature type="transmembrane region" description="Helical" evidence="6">
    <location>
        <begin position="272"/>
        <end position="290"/>
    </location>
</feature>
<dbReference type="EMBL" id="BMHI01000007">
    <property type="protein sequence ID" value="GGB45151.1"/>
    <property type="molecule type" value="Genomic_DNA"/>
</dbReference>
<evidence type="ECO:0000256" key="4">
    <source>
        <dbReference type="ARBA" id="ARBA00023136"/>
    </source>
</evidence>
<keyword evidence="3 6" id="KW-1133">Transmembrane helix</keyword>
<keyword evidence="1" id="KW-1003">Cell membrane</keyword>
<sequence>MSLLRMAPARSTEEQRRVRLGGALRRWALRLAIAVAVIAVVIELGKVAVRISTSYLWFDSVDAGSVYSKEIWSKVLLFSVFGILAAAIGGVAFWTLRRARPRLAIDEEDDVFRAGFRRHEARVRWLLLGLAVVVPGVRIGERAAAQWQTYLLWSHASSWHRTDPLFHKDISFFVEVYPFHVAVVSLLSTAVEYGLIIAVLAGYWYGAWRLRGGHQKVTRPFVVTLSLLAAAYVLLKAVGYWLARYAVTTSGQGPVTGAGYTAVHALLPSKDTMVVIAVLGAAALVVNGLAVGRARMLAGSLAALVVAALVVGIGWPKLVYRLREAPSAAQVDLPEIAQNQRATRTAFGLDGNVKTVAYNPSNTADSNTLTRLANRTAQIPVIDPNKMSPTFTVKQQLQPYYQFKSTLDVGHYDLPGAKGQDVALAARELSLSGIPSSTWVNSHLVYTHGYGVVAAPVSSVNADTESPNFLDGGMPASQEIPINRPQVYFGQGFPANSYSIVGQPAGSHQNLEFDHPAPKGSSDSAHTTYQGDGGIPIGSTLRRMLFAAQLKSPSILFSSELNKASQLLEVRSPRARVAKVAPWLTLDGDVYPAVVDGKIDWVVDGYTTSNRYPDAQRINLHSATNTTLTQNGSSVSQASAGVNYMHNSVKAVVDAYTGKVTLYAWNQKQQPDPLLTAWESVFPGLVKPQSSISSALLPQLRYPTDLFNVQRTLLAKYHVNGAANFYSGNDFWTVPTDPTVAAANTINSSGASTPAATPNQPSQYMSLSADGYGHQRYALSSPMVTYNGRDLAAFVSVDAQPGPDYGKFTVLSFPSEGGGESPSQVQNDIESDTTITEALTLQRGGQSKVVLGSLEAIPVAGRLLYVEPVYTQSTGSQSFPILRHVIALYGNGAPSFDNGLQGAVQAATKSAASRH</sequence>
<feature type="transmembrane region" description="Helical" evidence="6">
    <location>
        <begin position="179"/>
        <end position="205"/>
    </location>
</feature>
<keyword evidence="4 6" id="KW-0472">Membrane</keyword>
<evidence type="ECO:0000256" key="3">
    <source>
        <dbReference type="ARBA" id="ARBA00022989"/>
    </source>
</evidence>
<feature type="region of interest" description="Disordered" evidence="5">
    <location>
        <begin position="505"/>
        <end position="530"/>
    </location>
</feature>
<feature type="transmembrane region" description="Helical" evidence="6">
    <location>
        <begin position="71"/>
        <end position="96"/>
    </location>
</feature>
<dbReference type="Proteomes" id="UP000636793">
    <property type="component" value="Unassembled WGS sequence"/>
</dbReference>
<evidence type="ECO:0000256" key="5">
    <source>
        <dbReference type="SAM" id="MobiDB-lite"/>
    </source>
</evidence>
<name>A0A916THI2_9MICO</name>
<feature type="transmembrane region" description="Helical" evidence="6">
    <location>
        <begin position="27"/>
        <end position="51"/>
    </location>
</feature>
<reference evidence="7" key="1">
    <citation type="journal article" date="2014" name="Int. J. Syst. Evol. Microbiol.">
        <title>Complete genome sequence of Corynebacterium casei LMG S-19264T (=DSM 44701T), isolated from a smear-ripened cheese.</title>
        <authorList>
            <consortium name="US DOE Joint Genome Institute (JGI-PGF)"/>
            <person name="Walter F."/>
            <person name="Albersmeier A."/>
            <person name="Kalinowski J."/>
            <person name="Ruckert C."/>
        </authorList>
    </citation>
    <scope>NUCLEOTIDE SEQUENCE</scope>
    <source>
        <strain evidence="7">CGMCC 1.15085</strain>
    </source>
</reference>